<feature type="domain" description="DUF1254" evidence="1">
    <location>
        <begin position="44"/>
        <end position="171"/>
    </location>
</feature>
<dbReference type="GeneID" id="303487566"/>
<protein>
    <recommendedName>
        <fullName evidence="1">DUF1254 domain-containing protein</fullName>
    </recommendedName>
</protein>
<dbReference type="Gene3D" id="2.60.40.1610">
    <property type="entry name" value="Domain of unknown function DUF1254"/>
    <property type="match status" value="1"/>
</dbReference>
<evidence type="ECO:0000313" key="2">
    <source>
        <dbReference type="EMBL" id="ASR53185.1"/>
    </source>
</evidence>
<organism evidence="2 3">
    <name type="scientific">Blastomonas fulva</name>
    <dbReference type="NCBI Taxonomy" id="1550728"/>
    <lineage>
        <taxon>Bacteria</taxon>
        <taxon>Pseudomonadati</taxon>
        <taxon>Pseudomonadota</taxon>
        <taxon>Alphaproteobacteria</taxon>
        <taxon>Sphingomonadales</taxon>
        <taxon>Sphingomonadaceae</taxon>
        <taxon>Blastomonas</taxon>
    </lineage>
</organism>
<evidence type="ECO:0000259" key="1">
    <source>
        <dbReference type="Pfam" id="PF06863"/>
    </source>
</evidence>
<dbReference type="InterPro" id="IPR037050">
    <property type="entry name" value="DUF1254_sf"/>
</dbReference>
<reference evidence="2 3" key="1">
    <citation type="submission" date="2017-03" db="EMBL/GenBank/DDBJ databases">
        <title>Complete genome sequence of Blastomonas fulva degrading microcsystin LR.</title>
        <authorList>
            <person name="Lee H.-g."/>
            <person name="Jin L."/>
            <person name="oh H.-M."/>
        </authorList>
    </citation>
    <scope>NUCLEOTIDE SEQUENCE [LARGE SCALE GENOMIC DNA]</scope>
    <source>
        <strain evidence="2 3">T2</strain>
    </source>
</reference>
<evidence type="ECO:0000313" key="3">
    <source>
        <dbReference type="Proteomes" id="UP000258016"/>
    </source>
</evidence>
<dbReference type="RefSeq" id="WP_117353243.1">
    <property type="nucleotide sequence ID" value="NZ_CP020083.1"/>
</dbReference>
<sequence>MSRWIGPLIVAVLAALAAWYTTLAAAPMVIMDRAWEQLAAQSGFNRMAHGPLVTAESQTIVRPSPDLAYSVCAFDLTQGPLRVHAHPVPGHYWSLTVFDSETNVAFVESDRDSKGAPVEVILSTADQTVPGGARKVTMPGAKGVALLRVLLNDRAEFDAVTGYRKQSYCQPLKQP</sequence>
<dbReference type="Proteomes" id="UP000258016">
    <property type="component" value="Chromosome"/>
</dbReference>
<dbReference type="SUPFAM" id="SSF160935">
    <property type="entry name" value="VPA0735-like"/>
    <property type="match status" value="1"/>
</dbReference>
<keyword evidence="3" id="KW-1185">Reference proteome</keyword>
<name>A0ABN5BBY3_9SPHN</name>
<dbReference type="InterPro" id="IPR010679">
    <property type="entry name" value="DUF1254"/>
</dbReference>
<proteinExistence type="predicted"/>
<gene>
    <name evidence="2" type="ORF">B5J99_18395</name>
</gene>
<dbReference type="Pfam" id="PF06863">
    <property type="entry name" value="DUF1254"/>
    <property type="match status" value="1"/>
</dbReference>
<dbReference type="EMBL" id="CP020083">
    <property type="protein sequence ID" value="ASR53185.1"/>
    <property type="molecule type" value="Genomic_DNA"/>
</dbReference>
<accession>A0ABN5BBY3</accession>